<dbReference type="OrthoDB" id="3262196at2759"/>
<reference evidence="1 2" key="1">
    <citation type="journal article" date="2020" name="ISME J.">
        <title>Uncovering the hidden diversity of litter-decomposition mechanisms in mushroom-forming fungi.</title>
        <authorList>
            <person name="Floudas D."/>
            <person name="Bentzer J."/>
            <person name="Ahren D."/>
            <person name="Johansson T."/>
            <person name="Persson P."/>
            <person name="Tunlid A."/>
        </authorList>
    </citation>
    <scope>NUCLEOTIDE SEQUENCE [LARGE SCALE GENOMIC DNA]</scope>
    <source>
        <strain evidence="1 2">CBS 101986</strain>
    </source>
</reference>
<keyword evidence="2" id="KW-1185">Reference proteome</keyword>
<accession>A0A8H5BJW8</accession>
<evidence type="ECO:0000313" key="1">
    <source>
        <dbReference type="EMBL" id="KAF5324211.1"/>
    </source>
</evidence>
<organism evidence="1 2">
    <name type="scientific">Psilocybe cf. subviscida</name>
    <dbReference type="NCBI Taxonomy" id="2480587"/>
    <lineage>
        <taxon>Eukaryota</taxon>
        <taxon>Fungi</taxon>
        <taxon>Dikarya</taxon>
        <taxon>Basidiomycota</taxon>
        <taxon>Agaricomycotina</taxon>
        <taxon>Agaricomycetes</taxon>
        <taxon>Agaricomycetidae</taxon>
        <taxon>Agaricales</taxon>
        <taxon>Agaricineae</taxon>
        <taxon>Strophariaceae</taxon>
        <taxon>Psilocybe</taxon>
    </lineage>
</organism>
<dbReference type="AlphaFoldDB" id="A0A8H5BJW8"/>
<proteinExistence type="predicted"/>
<dbReference type="EMBL" id="JAACJJ010000016">
    <property type="protein sequence ID" value="KAF5324211.1"/>
    <property type="molecule type" value="Genomic_DNA"/>
</dbReference>
<gene>
    <name evidence="1" type="ORF">D9619_011362</name>
</gene>
<evidence type="ECO:0000313" key="2">
    <source>
        <dbReference type="Proteomes" id="UP000567179"/>
    </source>
</evidence>
<comment type="caution">
    <text evidence="1">The sequence shown here is derived from an EMBL/GenBank/DDBJ whole genome shotgun (WGS) entry which is preliminary data.</text>
</comment>
<sequence length="77" mass="8485">MAIKRAHSLAPALGKHWPVKADIDAITDKSSGQFIYAATVMHYIQYSPANPALSLRTVHRMQPSTNHSPFTQLDVSP</sequence>
<name>A0A8H5BJW8_9AGAR</name>
<protein>
    <submittedName>
        <fullName evidence="1">Uncharacterized protein</fullName>
    </submittedName>
</protein>
<dbReference type="Proteomes" id="UP000567179">
    <property type="component" value="Unassembled WGS sequence"/>
</dbReference>